<accession>A0A927MIR6</accession>
<comment type="caution">
    <text evidence="8">The sequence shown here is derived from an EMBL/GenBank/DDBJ whole genome shotgun (WGS) entry which is preliminary data.</text>
</comment>
<dbReference type="InterPro" id="IPR050245">
    <property type="entry name" value="PrsA_foldase"/>
</dbReference>
<evidence type="ECO:0000256" key="5">
    <source>
        <dbReference type="ARBA" id="ARBA00023235"/>
    </source>
</evidence>
<name>A0A927MIR6_9BACL</name>
<dbReference type="Proteomes" id="UP000658225">
    <property type="component" value="Unassembled WGS sequence"/>
</dbReference>
<reference evidence="8" key="1">
    <citation type="submission" date="2020-10" db="EMBL/GenBank/DDBJ databases">
        <title>Genomic Encyclopedia of Type Strains, Phase IV (KMG-IV): sequencing the most valuable type-strain genomes for metagenomic binning, comparative biology and taxonomic classification.</title>
        <authorList>
            <person name="Goeker M."/>
        </authorList>
    </citation>
    <scope>NUCLEOTIDE SEQUENCE</scope>
    <source>
        <strain evidence="8">DSM 13886</strain>
    </source>
</reference>
<feature type="compositionally biased region" description="Basic and acidic residues" evidence="6">
    <location>
        <begin position="38"/>
        <end position="54"/>
    </location>
</feature>
<dbReference type="Pfam" id="PF13623">
    <property type="entry name" value="SurA_N_2"/>
    <property type="match status" value="1"/>
</dbReference>
<evidence type="ECO:0000256" key="4">
    <source>
        <dbReference type="ARBA" id="ARBA00023110"/>
    </source>
</evidence>
<evidence type="ECO:0000256" key="3">
    <source>
        <dbReference type="ARBA" id="ARBA00022729"/>
    </source>
</evidence>
<feature type="chain" id="PRO_5039633260" description="peptidylprolyl isomerase" evidence="7">
    <location>
        <begin position="21"/>
        <end position="255"/>
    </location>
</feature>
<dbReference type="GO" id="GO:0003755">
    <property type="term" value="F:peptidyl-prolyl cis-trans isomerase activity"/>
    <property type="evidence" value="ECO:0007669"/>
    <property type="project" value="UniProtKB-KW"/>
</dbReference>
<dbReference type="AlphaFoldDB" id="A0A927MIR6"/>
<protein>
    <recommendedName>
        <fullName evidence="2">peptidylprolyl isomerase</fullName>
        <ecNumber evidence="2">5.2.1.8</ecNumber>
    </recommendedName>
</protein>
<sequence>MKFKKVLLPFIAGALALSLAACGEEDKAATDKTPQGETKQEATKEQKASAKEMQTKLTEQQVDNNKVVAVVNDEELTGEAYNAALTSIQGQMQQIGQDPTSKESIEQVKAQALDTLVNQTLILQKAKEAEIKAATSEIDEEYSSIEKQFGGEKEMKKALEGQSMDMTTAKEQIAKSILSKKYQDKVAPAGKVTDKEIKEYYDQAASKSKEAGQELPPLEEVSKEIEGIIKEEQQQKRLATHVEELKAAAKIELKI</sequence>
<keyword evidence="4" id="KW-0697">Rotamase</keyword>
<evidence type="ECO:0000256" key="7">
    <source>
        <dbReference type="SAM" id="SignalP"/>
    </source>
</evidence>
<dbReference type="InterPro" id="IPR027304">
    <property type="entry name" value="Trigger_fact/SurA_dom_sf"/>
</dbReference>
<gene>
    <name evidence="8" type="ORF">H4683_001746</name>
</gene>
<evidence type="ECO:0000313" key="9">
    <source>
        <dbReference type="Proteomes" id="UP000658225"/>
    </source>
</evidence>
<evidence type="ECO:0000313" key="8">
    <source>
        <dbReference type="EMBL" id="MBE1554668.1"/>
    </source>
</evidence>
<dbReference type="PANTHER" id="PTHR47245">
    <property type="entry name" value="PEPTIDYLPROLYL ISOMERASE"/>
    <property type="match status" value="1"/>
</dbReference>
<keyword evidence="9" id="KW-1185">Reference proteome</keyword>
<evidence type="ECO:0000256" key="2">
    <source>
        <dbReference type="ARBA" id="ARBA00013194"/>
    </source>
</evidence>
<dbReference type="PROSITE" id="PS51257">
    <property type="entry name" value="PROKAR_LIPOPROTEIN"/>
    <property type="match status" value="1"/>
</dbReference>
<evidence type="ECO:0000256" key="1">
    <source>
        <dbReference type="ARBA" id="ARBA00000971"/>
    </source>
</evidence>
<dbReference type="EMBL" id="JADBEL010000008">
    <property type="protein sequence ID" value="MBE1554668.1"/>
    <property type="molecule type" value="Genomic_DNA"/>
</dbReference>
<dbReference type="Gene3D" id="1.10.4030.10">
    <property type="entry name" value="Porin chaperone SurA, peptide-binding domain"/>
    <property type="match status" value="1"/>
</dbReference>
<proteinExistence type="predicted"/>
<dbReference type="SUPFAM" id="SSF109998">
    <property type="entry name" value="Triger factor/SurA peptide-binding domain-like"/>
    <property type="match status" value="1"/>
</dbReference>
<evidence type="ECO:0000256" key="6">
    <source>
        <dbReference type="SAM" id="MobiDB-lite"/>
    </source>
</evidence>
<dbReference type="PANTHER" id="PTHR47245:SF1">
    <property type="entry name" value="FOLDASE PROTEIN PRSA"/>
    <property type="match status" value="1"/>
</dbReference>
<keyword evidence="5" id="KW-0413">Isomerase</keyword>
<keyword evidence="3 7" id="KW-0732">Signal</keyword>
<organism evidence="8 9">
    <name type="scientific">Sporosarcina limicola</name>
    <dbReference type="NCBI Taxonomy" id="34101"/>
    <lineage>
        <taxon>Bacteria</taxon>
        <taxon>Bacillati</taxon>
        <taxon>Bacillota</taxon>
        <taxon>Bacilli</taxon>
        <taxon>Bacillales</taxon>
        <taxon>Caryophanaceae</taxon>
        <taxon>Sporosarcina</taxon>
    </lineage>
</organism>
<dbReference type="EC" id="5.2.1.8" evidence="2"/>
<feature type="signal peptide" evidence="7">
    <location>
        <begin position="1"/>
        <end position="20"/>
    </location>
</feature>
<feature type="region of interest" description="Disordered" evidence="6">
    <location>
        <begin position="24"/>
        <end position="59"/>
    </location>
</feature>
<dbReference type="RefSeq" id="WP_192598442.1">
    <property type="nucleotide sequence ID" value="NZ_JADBEL010000008.1"/>
</dbReference>
<comment type="catalytic activity">
    <reaction evidence="1">
        <text>[protein]-peptidylproline (omega=180) = [protein]-peptidylproline (omega=0)</text>
        <dbReference type="Rhea" id="RHEA:16237"/>
        <dbReference type="Rhea" id="RHEA-COMP:10747"/>
        <dbReference type="Rhea" id="RHEA-COMP:10748"/>
        <dbReference type="ChEBI" id="CHEBI:83833"/>
        <dbReference type="ChEBI" id="CHEBI:83834"/>
        <dbReference type="EC" id="5.2.1.8"/>
    </reaction>
</comment>